<evidence type="ECO:0000313" key="1">
    <source>
        <dbReference type="EMBL" id="GIQ85916.1"/>
    </source>
</evidence>
<sequence>TVRLRDAHQALTRQMSTVASFVLMFSNLAASTVNIYPRQLDRSFDWVCGAALALDRLARVSTVSVPPNTSGLTCQERIRYPVALRYNEAVCEFYSSVGHVIDSHYDMSGTGVERHLRKAQAHQNWSLLQKVSIGKTIDLLGESLLGLGELEREIVARPRVGPPGDTSKKYTQEDNVLFALLSLVFPEWSRVVLHPEIRKRIPSLPPKEAFKRIKKSRHPAAVRAMTPL</sequence>
<dbReference type="EMBL" id="BDIP01002210">
    <property type="protein sequence ID" value="GIQ85916.1"/>
    <property type="molecule type" value="Genomic_DNA"/>
</dbReference>
<reference evidence="1 2" key="1">
    <citation type="journal article" date="2018" name="PLoS ONE">
        <title>The draft genome of Kipferlia bialata reveals reductive genome evolution in fornicate parasites.</title>
        <authorList>
            <person name="Tanifuji G."/>
            <person name="Takabayashi S."/>
            <person name="Kume K."/>
            <person name="Takagi M."/>
            <person name="Nakayama T."/>
            <person name="Kamikawa R."/>
            <person name="Inagaki Y."/>
            <person name="Hashimoto T."/>
        </authorList>
    </citation>
    <scope>NUCLEOTIDE SEQUENCE [LARGE SCALE GENOMIC DNA]</scope>
    <source>
        <strain evidence="1">NY0173</strain>
    </source>
</reference>
<dbReference type="Proteomes" id="UP000265618">
    <property type="component" value="Unassembled WGS sequence"/>
</dbReference>
<proteinExistence type="predicted"/>
<evidence type="ECO:0000313" key="2">
    <source>
        <dbReference type="Proteomes" id="UP000265618"/>
    </source>
</evidence>
<keyword evidence="2" id="KW-1185">Reference proteome</keyword>
<protein>
    <submittedName>
        <fullName evidence="1">Uncharacterized protein</fullName>
    </submittedName>
</protein>
<dbReference type="AlphaFoldDB" id="A0A9K3GKQ2"/>
<name>A0A9K3GKQ2_9EUKA</name>
<feature type="non-terminal residue" evidence="1">
    <location>
        <position position="1"/>
    </location>
</feature>
<gene>
    <name evidence="1" type="ORF">KIPB_007667</name>
</gene>
<organism evidence="1 2">
    <name type="scientific">Kipferlia bialata</name>
    <dbReference type="NCBI Taxonomy" id="797122"/>
    <lineage>
        <taxon>Eukaryota</taxon>
        <taxon>Metamonada</taxon>
        <taxon>Carpediemonas-like organisms</taxon>
        <taxon>Kipferlia</taxon>
    </lineage>
</organism>
<accession>A0A9K3GKQ2</accession>
<comment type="caution">
    <text evidence="1">The sequence shown here is derived from an EMBL/GenBank/DDBJ whole genome shotgun (WGS) entry which is preliminary data.</text>
</comment>